<dbReference type="AlphaFoldDB" id="A0A084G1S9"/>
<proteinExistence type="inferred from homology"/>
<dbReference type="KEGG" id="sapo:SAPIO_CDS7386"/>
<evidence type="ECO:0000313" key="3">
    <source>
        <dbReference type="EMBL" id="KEZ41291.1"/>
    </source>
</evidence>
<dbReference type="GeneID" id="27726458"/>
<organism evidence="3 4">
    <name type="scientific">Pseudallescheria apiosperma</name>
    <name type="common">Scedosporium apiospermum</name>
    <dbReference type="NCBI Taxonomy" id="563466"/>
    <lineage>
        <taxon>Eukaryota</taxon>
        <taxon>Fungi</taxon>
        <taxon>Dikarya</taxon>
        <taxon>Ascomycota</taxon>
        <taxon>Pezizomycotina</taxon>
        <taxon>Sordariomycetes</taxon>
        <taxon>Hypocreomycetidae</taxon>
        <taxon>Microascales</taxon>
        <taxon>Microascaceae</taxon>
        <taxon>Scedosporium</taxon>
    </lineage>
</organism>
<dbReference type="Proteomes" id="UP000028545">
    <property type="component" value="Unassembled WGS sequence"/>
</dbReference>
<evidence type="ECO:0000313" key="4">
    <source>
        <dbReference type="Proteomes" id="UP000028545"/>
    </source>
</evidence>
<dbReference type="Gene3D" id="1.10.10.800">
    <property type="match status" value="1"/>
</dbReference>
<evidence type="ECO:0000256" key="1">
    <source>
        <dbReference type="ARBA" id="ARBA00029464"/>
    </source>
</evidence>
<dbReference type="GO" id="GO:0016787">
    <property type="term" value="F:hydrolase activity"/>
    <property type="evidence" value="ECO:0007669"/>
    <property type="project" value="InterPro"/>
</dbReference>
<dbReference type="PANTHER" id="PTHR47751:SF2">
    <property type="entry name" value="DLTD N-TERMINAL DOMAIN PROTEIN (AFU_ORTHOLOGUE AFUA_8G00380)-RELATED"/>
    <property type="match status" value="1"/>
</dbReference>
<dbReference type="InterPro" id="IPR029058">
    <property type="entry name" value="AB_hydrolase_fold"/>
</dbReference>
<dbReference type="InterPro" id="IPR051411">
    <property type="entry name" value="Polyketide_trans_af380"/>
</dbReference>
<dbReference type="SUPFAM" id="SSF53474">
    <property type="entry name" value="alpha/beta-Hydrolases"/>
    <property type="match status" value="1"/>
</dbReference>
<accession>A0A084G1S9</accession>
<dbReference type="Gene3D" id="3.40.50.1820">
    <property type="entry name" value="alpha/beta hydrolase"/>
    <property type="match status" value="1"/>
</dbReference>
<name>A0A084G1S9_PSEDA</name>
<sequence>MALSSREDIEFKTLSGVTLRGWLYPADKRGPGIILSAGFNMPKDVVLPEIAEWYRKRGFTALIFDTYGIGASDGEPRCDTDMHRRVEDFIDSVTWLSQNPLVDPEKIVLWGLCFDGNIMLATAASDRRVAGVVAVAPMIDVTGDPERREAVLELALADRAGQLAGEEPMYLPLVDEDGVMPLGQVSGLGFFSAMEDMNLPVENRVTVQSYMRALGWSILHLLPKISPTPVIMVTPELDQVFPAERQKAAFDMLGEPKEHCVIAGRNHFDWMFGDMDGVFNKQLDFLQKYLKA</sequence>
<dbReference type="VEuPathDB" id="FungiDB:SAPIO_CDS7386"/>
<dbReference type="OMA" id="ETKIALW"/>
<comment type="caution">
    <text evidence="3">The sequence shown here is derived from an EMBL/GenBank/DDBJ whole genome shotgun (WGS) entry which is preliminary data.</text>
</comment>
<evidence type="ECO:0000259" key="2">
    <source>
        <dbReference type="Pfam" id="PF02129"/>
    </source>
</evidence>
<keyword evidence="4" id="KW-1185">Reference proteome</keyword>
<feature type="domain" description="Xaa-Pro dipeptidyl-peptidase-like" evidence="2">
    <location>
        <begin position="52"/>
        <end position="144"/>
    </location>
</feature>
<dbReference type="EMBL" id="JOWA01000110">
    <property type="protein sequence ID" value="KEZ41291.1"/>
    <property type="molecule type" value="Genomic_DNA"/>
</dbReference>
<dbReference type="ESTHER" id="pseda-a0a084g1s9">
    <property type="family name" value="Thiohydrolase"/>
</dbReference>
<dbReference type="InterPro" id="IPR000383">
    <property type="entry name" value="Xaa-Pro-like_dom"/>
</dbReference>
<reference evidence="3 4" key="1">
    <citation type="journal article" date="2014" name="Genome Announc.">
        <title>Draft genome sequence of the pathogenic fungus Scedosporium apiospermum.</title>
        <authorList>
            <person name="Vandeputte P."/>
            <person name="Ghamrawi S."/>
            <person name="Rechenmann M."/>
            <person name="Iltis A."/>
            <person name="Giraud S."/>
            <person name="Fleury M."/>
            <person name="Thornton C."/>
            <person name="Delhaes L."/>
            <person name="Meyer W."/>
            <person name="Papon N."/>
            <person name="Bouchara J.P."/>
        </authorList>
    </citation>
    <scope>NUCLEOTIDE SEQUENCE [LARGE SCALE GENOMIC DNA]</scope>
    <source>
        <strain evidence="3 4">IHEM 14462</strain>
    </source>
</reference>
<comment type="similarity">
    <text evidence="1">Belongs to the polyketide transferase af380 family.</text>
</comment>
<dbReference type="PANTHER" id="PTHR47751">
    <property type="entry name" value="SUPERFAMILY HYDROLASE, PUTATIVE (AFU_ORTHOLOGUE AFUA_2G16580)-RELATED"/>
    <property type="match status" value="1"/>
</dbReference>
<dbReference type="OrthoDB" id="2498029at2759"/>
<dbReference type="HOGENOM" id="CLU_048587_1_1_1"/>
<protein>
    <recommendedName>
        <fullName evidence="2">Xaa-Pro dipeptidyl-peptidase-like domain-containing protein</fullName>
    </recommendedName>
</protein>
<gene>
    <name evidence="3" type="ORF">SAPIO_CDS7386</name>
</gene>
<dbReference type="Pfam" id="PF02129">
    <property type="entry name" value="Peptidase_S15"/>
    <property type="match status" value="1"/>
</dbReference>
<dbReference type="RefSeq" id="XP_016641090.1">
    <property type="nucleotide sequence ID" value="XM_016789263.1"/>
</dbReference>